<dbReference type="Pfam" id="PF04461">
    <property type="entry name" value="YajQ"/>
    <property type="match status" value="1"/>
</dbReference>
<organism evidence="4 5">
    <name type="scientific">Hathewaya limosa</name>
    <name type="common">Clostridium limosum</name>
    <dbReference type="NCBI Taxonomy" id="1536"/>
    <lineage>
        <taxon>Bacteria</taxon>
        <taxon>Bacillati</taxon>
        <taxon>Bacillota</taxon>
        <taxon>Clostridia</taxon>
        <taxon>Eubacteriales</taxon>
        <taxon>Clostridiaceae</taxon>
        <taxon>Hathewaya</taxon>
    </lineage>
</organism>
<dbReference type="PANTHER" id="PTHR30476">
    <property type="entry name" value="UPF0234 PROTEIN YAJQ"/>
    <property type="match status" value="1"/>
</dbReference>
<dbReference type="NCBIfam" id="NF003819">
    <property type="entry name" value="PRK05412.1"/>
    <property type="match status" value="1"/>
</dbReference>
<dbReference type="InterPro" id="IPR036183">
    <property type="entry name" value="YajQ-like_sf"/>
</dbReference>
<accession>A0ABU0JP13</accession>
<keyword evidence="5" id="KW-1185">Reference proteome</keyword>
<dbReference type="Gene3D" id="3.30.70.860">
    <property type="match status" value="1"/>
</dbReference>
<evidence type="ECO:0000256" key="3">
    <source>
        <dbReference type="HAMAP-Rule" id="MF_00632"/>
    </source>
</evidence>
<evidence type="ECO:0000313" key="4">
    <source>
        <dbReference type="EMBL" id="MDQ0478821.1"/>
    </source>
</evidence>
<reference evidence="4 5" key="1">
    <citation type="submission" date="2023-07" db="EMBL/GenBank/DDBJ databases">
        <title>Genomic Encyclopedia of Type Strains, Phase IV (KMG-IV): sequencing the most valuable type-strain genomes for metagenomic binning, comparative biology and taxonomic classification.</title>
        <authorList>
            <person name="Goeker M."/>
        </authorList>
    </citation>
    <scope>NUCLEOTIDE SEQUENCE [LARGE SCALE GENOMIC DNA]</scope>
    <source>
        <strain evidence="4 5">DSM 1400</strain>
    </source>
</reference>
<protein>
    <recommendedName>
        <fullName evidence="3">Nucleotide-binding protein QOZ93_000549</fullName>
    </recommendedName>
</protein>
<dbReference type="HAMAP" id="MF_00632">
    <property type="entry name" value="UPF0234"/>
    <property type="match status" value="1"/>
</dbReference>
<keyword evidence="1 3" id="KW-0547">Nucleotide-binding</keyword>
<dbReference type="InterPro" id="IPR035570">
    <property type="entry name" value="UPF0234_N"/>
</dbReference>
<dbReference type="RefSeq" id="WP_307355012.1">
    <property type="nucleotide sequence ID" value="NZ_BAAACJ010000025.1"/>
</dbReference>
<gene>
    <name evidence="4" type="ORF">QOZ93_000549</name>
</gene>
<sequence length="163" mass="18253">MASNYSFDVVSEVDLQEVDNAINQATREISNRYDFKGCTAEIERKEEEIKVHGQDEYKLNAMKEILDGKLIKRGISVKALDYGKVEDAAMGTLRQVAKIVKGVSKEKAKLIVADIKASKLKVQAQIMDNQVRVQGKDKDDLQSVIALLKGNDYGIALQFTNFR</sequence>
<dbReference type="SUPFAM" id="SSF89963">
    <property type="entry name" value="YajQ-like"/>
    <property type="match status" value="2"/>
</dbReference>
<dbReference type="Proteomes" id="UP001224418">
    <property type="component" value="Unassembled WGS sequence"/>
</dbReference>
<dbReference type="CDD" id="cd11740">
    <property type="entry name" value="YajQ_like"/>
    <property type="match status" value="1"/>
</dbReference>
<name>A0ABU0JP13_HATLI</name>
<dbReference type="InterPro" id="IPR007551">
    <property type="entry name" value="YajQ/Smlt4090-like"/>
</dbReference>
<dbReference type="PANTHER" id="PTHR30476:SF0">
    <property type="entry name" value="UPF0234 PROTEIN YAJQ"/>
    <property type="match status" value="1"/>
</dbReference>
<evidence type="ECO:0000256" key="2">
    <source>
        <dbReference type="ARBA" id="ARBA00093450"/>
    </source>
</evidence>
<comment type="function">
    <text evidence="3">Nucleotide-binding protein.</text>
</comment>
<dbReference type="InterPro" id="IPR035571">
    <property type="entry name" value="UPF0234-like_C"/>
</dbReference>
<dbReference type="EMBL" id="JAUSWN010000003">
    <property type="protein sequence ID" value="MDQ0478821.1"/>
    <property type="molecule type" value="Genomic_DNA"/>
</dbReference>
<dbReference type="Gene3D" id="3.30.70.990">
    <property type="entry name" value="YajQ-like, domain 2"/>
    <property type="match status" value="1"/>
</dbReference>
<comment type="similarity">
    <text evidence="2 3">Belongs to the YajQ family.</text>
</comment>
<evidence type="ECO:0000256" key="1">
    <source>
        <dbReference type="ARBA" id="ARBA00022741"/>
    </source>
</evidence>
<evidence type="ECO:0000313" key="5">
    <source>
        <dbReference type="Proteomes" id="UP001224418"/>
    </source>
</evidence>
<proteinExistence type="inferred from homology"/>
<comment type="caution">
    <text evidence="4">The sequence shown here is derived from an EMBL/GenBank/DDBJ whole genome shotgun (WGS) entry which is preliminary data.</text>
</comment>